<evidence type="ECO:0000313" key="2">
    <source>
        <dbReference type="EMBL" id="MXY34855.1"/>
    </source>
</evidence>
<sequence length="116" mass="12454">MHPIKPEHRSVANIANGVFQPFLTDEGEPDGEVLQVNGGKTGYGFHVYRMAPGATTKAHTHVGAEEFYVIDGDLTDHDGYEYRPGDIVCLASGTTHNSSTRNGCTLVVHLPGAEGF</sequence>
<protein>
    <submittedName>
        <fullName evidence="2">Cupin domain-containing protein</fullName>
    </submittedName>
</protein>
<reference evidence="2" key="1">
    <citation type="submission" date="2019-09" db="EMBL/GenBank/DDBJ databases">
        <title>Characterisation of the sponge microbiome using genome-centric metagenomics.</title>
        <authorList>
            <person name="Engelberts J.P."/>
            <person name="Robbins S.J."/>
            <person name="De Goeij J.M."/>
            <person name="Aranda M."/>
            <person name="Bell S.C."/>
            <person name="Webster N.S."/>
        </authorList>
    </citation>
    <scope>NUCLEOTIDE SEQUENCE</scope>
    <source>
        <strain evidence="2">SB0664_bin_43</strain>
    </source>
</reference>
<dbReference type="Pfam" id="PF12973">
    <property type="entry name" value="Cupin_7"/>
    <property type="match status" value="1"/>
</dbReference>
<proteinExistence type="predicted"/>
<accession>A0A6B0Y3P8</accession>
<dbReference type="EMBL" id="VXRY01000508">
    <property type="protein sequence ID" value="MXY34855.1"/>
    <property type="molecule type" value="Genomic_DNA"/>
</dbReference>
<feature type="domain" description="ChrR-like cupin" evidence="1">
    <location>
        <begin position="38"/>
        <end position="109"/>
    </location>
</feature>
<dbReference type="InterPro" id="IPR011051">
    <property type="entry name" value="RmlC_Cupin_sf"/>
</dbReference>
<dbReference type="SUPFAM" id="SSF51182">
    <property type="entry name" value="RmlC-like cupins"/>
    <property type="match status" value="1"/>
</dbReference>
<dbReference type="Gene3D" id="2.60.120.10">
    <property type="entry name" value="Jelly Rolls"/>
    <property type="match status" value="1"/>
</dbReference>
<organism evidence="2">
    <name type="scientific">Boseongicola sp. SB0664_bin_43</name>
    <dbReference type="NCBI Taxonomy" id="2604844"/>
    <lineage>
        <taxon>Bacteria</taxon>
        <taxon>Pseudomonadati</taxon>
        <taxon>Pseudomonadota</taxon>
        <taxon>Alphaproteobacteria</taxon>
        <taxon>Rhodobacterales</taxon>
        <taxon>Paracoccaceae</taxon>
        <taxon>Boseongicola</taxon>
    </lineage>
</organism>
<gene>
    <name evidence="2" type="ORF">F4Y60_12380</name>
</gene>
<evidence type="ECO:0000259" key="1">
    <source>
        <dbReference type="Pfam" id="PF12973"/>
    </source>
</evidence>
<dbReference type="InterPro" id="IPR025979">
    <property type="entry name" value="ChrR-like_cupin_dom"/>
</dbReference>
<dbReference type="InterPro" id="IPR014710">
    <property type="entry name" value="RmlC-like_jellyroll"/>
</dbReference>
<name>A0A6B0Y3P8_9RHOB</name>
<comment type="caution">
    <text evidence="2">The sequence shown here is derived from an EMBL/GenBank/DDBJ whole genome shotgun (WGS) entry which is preliminary data.</text>
</comment>
<dbReference type="AlphaFoldDB" id="A0A6B0Y3P8"/>